<dbReference type="GO" id="GO:0016567">
    <property type="term" value="P:protein ubiquitination"/>
    <property type="evidence" value="ECO:0007669"/>
    <property type="project" value="UniProtKB-UniRule"/>
</dbReference>
<comment type="caution">
    <text evidence="7">The sequence shown here is derived from an EMBL/GenBank/DDBJ whole genome shotgun (WGS) entry which is preliminary data.</text>
</comment>
<accession>A0A4V3WKQ8</accession>
<dbReference type="EMBL" id="SDRB02011322">
    <property type="protein sequence ID" value="THG01797.1"/>
    <property type="molecule type" value="Genomic_DNA"/>
</dbReference>
<dbReference type="PANTHER" id="PTHR11165">
    <property type="entry name" value="SKP1"/>
    <property type="match status" value="1"/>
</dbReference>
<dbReference type="InterPro" id="IPR016073">
    <property type="entry name" value="Skp1_comp_POZ"/>
</dbReference>
<sequence>MFASSLSSSSEKSFTLKSSNNKEFILKESIAIQFETIKRIIEDEESTITTIPLLNVDSETLTIAIDYCSKHTDSKKISEEADLKKYDLEFVAKKDLVVLFKLVSATNYLDVKGLLELICQRIVDQIKDLMPEEVRKIFNIKNDKRWQVRMSMNGLSRFRV</sequence>
<comment type="pathway">
    <text evidence="1 4">Protein modification; protein ubiquitination.</text>
</comment>
<feature type="domain" description="SKP1 component dimerisation" evidence="5">
    <location>
        <begin position="112"/>
        <end position="143"/>
    </location>
</feature>
<evidence type="ECO:0000313" key="8">
    <source>
        <dbReference type="Proteomes" id="UP000306102"/>
    </source>
</evidence>
<feature type="domain" description="SKP1 component POZ" evidence="6">
    <location>
        <begin position="12"/>
        <end position="72"/>
    </location>
</feature>
<evidence type="ECO:0000256" key="3">
    <source>
        <dbReference type="ARBA" id="ARBA00022786"/>
    </source>
</evidence>
<evidence type="ECO:0000256" key="4">
    <source>
        <dbReference type="PIRNR" id="PIRNR028729"/>
    </source>
</evidence>
<gene>
    <name evidence="7" type="ORF">TEA_006143</name>
</gene>
<dbReference type="AlphaFoldDB" id="A0A4V3WKQ8"/>
<dbReference type="Pfam" id="PF03931">
    <property type="entry name" value="Skp1_POZ"/>
    <property type="match status" value="1"/>
</dbReference>
<dbReference type="GO" id="GO:0009867">
    <property type="term" value="P:jasmonic acid mediated signaling pathway"/>
    <property type="evidence" value="ECO:0007669"/>
    <property type="project" value="UniProtKB-ARBA"/>
</dbReference>
<comment type="similarity">
    <text evidence="2 4">Belongs to the SKP1 family.</text>
</comment>
<protein>
    <recommendedName>
        <fullName evidence="4">SKP1-like protein</fullName>
    </recommendedName>
</protein>
<keyword evidence="8" id="KW-1185">Reference proteome</keyword>
<dbReference type="GO" id="GO:0006511">
    <property type="term" value="P:ubiquitin-dependent protein catabolic process"/>
    <property type="evidence" value="ECO:0007669"/>
    <property type="project" value="InterPro"/>
</dbReference>
<dbReference type="InterPro" id="IPR011333">
    <property type="entry name" value="SKP1/BTB/POZ_sf"/>
</dbReference>
<dbReference type="Proteomes" id="UP000306102">
    <property type="component" value="Unassembled WGS sequence"/>
</dbReference>
<proteinExistence type="inferred from homology"/>
<dbReference type="InterPro" id="IPR001232">
    <property type="entry name" value="SKP1-like"/>
</dbReference>
<keyword evidence="3 4" id="KW-0833">Ubl conjugation pathway</keyword>
<dbReference type="SUPFAM" id="SSF81382">
    <property type="entry name" value="Skp1 dimerisation domain-like"/>
    <property type="match status" value="1"/>
</dbReference>
<dbReference type="InterPro" id="IPR016897">
    <property type="entry name" value="SKP1"/>
</dbReference>
<evidence type="ECO:0000259" key="5">
    <source>
        <dbReference type="Pfam" id="PF01466"/>
    </source>
</evidence>
<dbReference type="UniPathway" id="UPA00143"/>
<dbReference type="SMART" id="SM00512">
    <property type="entry name" value="Skp1"/>
    <property type="match status" value="1"/>
</dbReference>
<dbReference type="PIRSF" id="PIRSF028729">
    <property type="entry name" value="E3_ubiquit_lig_SCF_Skp"/>
    <property type="match status" value="1"/>
</dbReference>
<dbReference type="Gene3D" id="3.30.710.10">
    <property type="entry name" value="Potassium Channel Kv1.1, Chain A"/>
    <property type="match status" value="1"/>
</dbReference>
<organism evidence="7 8">
    <name type="scientific">Camellia sinensis var. sinensis</name>
    <name type="common">China tea</name>
    <dbReference type="NCBI Taxonomy" id="542762"/>
    <lineage>
        <taxon>Eukaryota</taxon>
        <taxon>Viridiplantae</taxon>
        <taxon>Streptophyta</taxon>
        <taxon>Embryophyta</taxon>
        <taxon>Tracheophyta</taxon>
        <taxon>Spermatophyta</taxon>
        <taxon>Magnoliopsida</taxon>
        <taxon>eudicotyledons</taxon>
        <taxon>Gunneridae</taxon>
        <taxon>Pentapetalae</taxon>
        <taxon>asterids</taxon>
        <taxon>Ericales</taxon>
        <taxon>Theaceae</taxon>
        <taxon>Camellia</taxon>
    </lineage>
</organism>
<dbReference type="STRING" id="542762.A0A4V3WKQ8"/>
<name>A0A4V3WKQ8_CAMSN</name>
<dbReference type="SUPFAM" id="SSF54695">
    <property type="entry name" value="POZ domain"/>
    <property type="match status" value="1"/>
</dbReference>
<evidence type="ECO:0000256" key="2">
    <source>
        <dbReference type="ARBA" id="ARBA00009993"/>
    </source>
</evidence>
<dbReference type="InterPro" id="IPR016072">
    <property type="entry name" value="Skp1_comp_dimer"/>
</dbReference>
<reference evidence="7 8" key="1">
    <citation type="journal article" date="2018" name="Proc. Natl. Acad. Sci. U.S.A.">
        <title>Draft genome sequence of Camellia sinensis var. sinensis provides insights into the evolution of the tea genome and tea quality.</title>
        <authorList>
            <person name="Wei C."/>
            <person name="Yang H."/>
            <person name="Wang S."/>
            <person name="Zhao J."/>
            <person name="Liu C."/>
            <person name="Gao L."/>
            <person name="Xia E."/>
            <person name="Lu Y."/>
            <person name="Tai Y."/>
            <person name="She G."/>
            <person name="Sun J."/>
            <person name="Cao H."/>
            <person name="Tong W."/>
            <person name="Gao Q."/>
            <person name="Li Y."/>
            <person name="Deng W."/>
            <person name="Jiang X."/>
            <person name="Wang W."/>
            <person name="Chen Q."/>
            <person name="Zhang S."/>
            <person name="Li H."/>
            <person name="Wu J."/>
            <person name="Wang P."/>
            <person name="Li P."/>
            <person name="Shi C."/>
            <person name="Zheng F."/>
            <person name="Jian J."/>
            <person name="Huang B."/>
            <person name="Shan D."/>
            <person name="Shi M."/>
            <person name="Fang C."/>
            <person name="Yue Y."/>
            <person name="Li F."/>
            <person name="Li D."/>
            <person name="Wei S."/>
            <person name="Han B."/>
            <person name="Jiang C."/>
            <person name="Yin Y."/>
            <person name="Xia T."/>
            <person name="Zhang Z."/>
            <person name="Bennetzen J.L."/>
            <person name="Zhao S."/>
            <person name="Wan X."/>
        </authorList>
    </citation>
    <scope>NUCLEOTIDE SEQUENCE [LARGE SCALE GENOMIC DNA]</scope>
    <source>
        <strain evidence="8">cv. Shuchazao</strain>
        <tissue evidence="7">Leaf</tissue>
    </source>
</reference>
<comment type="function">
    <text evidence="4">Involved in ubiquitination and subsequent proteasomal degradation of target proteins. Together with CUL1, RBX1 and a F-box protein, it forms a SCF E3 ubiquitin ligase complex. The functional specificity of this complex depends on the type of F-box protein. In the SCF complex, it serves as an adapter that links the F-box protein to CUL1.</text>
</comment>
<dbReference type="InterPro" id="IPR036296">
    <property type="entry name" value="SKP1-like_dim_sf"/>
</dbReference>
<evidence type="ECO:0000256" key="1">
    <source>
        <dbReference type="ARBA" id="ARBA00004906"/>
    </source>
</evidence>
<comment type="subunit">
    <text evidence="4">Part of a SCF (SKP1-cullin-F-box) protein ligase complex.</text>
</comment>
<evidence type="ECO:0000313" key="7">
    <source>
        <dbReference type="EMBL" id="THG01797.1"/>
    </source>
</evidence>
<dbReference type="Pfam" id="PF01466">
    <property type="entry name" value="Skp1"/>
    <property type="match status" value="1"/>
</dbReference>
<evidence type="ECO:0000259" key="6">
    <source>
        <dbReference type="Pfam" id="PF03931"/>
    </source>
</evidence>